<sequence length="96" mass="9875">MTARTRTAAVLGGVLLATGVVAPPAAAAPAARAYATCSALNAVYPRGVAVSSSSRDRTTGTPVRGFAVSRAVYQLNDGAPNRDLDRDDDGIVCERR</sequence>
<feature type="region of interest" description="Disordered" evidence="1">
    <location>
        <begin position="77"/>
        <end position="96"/>
    </location>
</feature>
<comment type="caution">
    <text evidence="4">The sequence shown here is derived from an EMBL/GenBank/DDBJ whole genome shotgun (WGS) entry which is preliminary data.</text>
</comment>
<keyword evidence="5" id="KW-1185">Reference proteome</keyword>
<evidence type="ECO:0000256" key="1">
    <source>
        <dbReference type="SAM" id="MobiDB-lite"/>
    </source>
</evidence>
<protein>
    <submittedName>
        <fullName evidence="4">Excalibur calcium-binding domain-containing protein</fullName>
    </submittedName>
</protein>
<feature type="chain" id="PRO_5018239708" evidence="2">
    <location>
        <begin position="28"/>
        <end position="96"/>
    </location>
</feature>
<dbReference type="Proteomes" id="UP000276232">
    <property type="component" value="Unassembled WGS sequence"/>
</dbReference>
<reference evidence="4 5" key="1">
    <citation type="journal article" date="2015" name="Stand. Genomic Sci.">
        <title>Genomic Encyclopedia of Bacterial and Archaeal Type Strains, Phase III: the genomes of soil and plant-associated and newly described type strains.</title>
        <authorList>
            <person name="Whitman W.B."/>
            <person name="Woyke T."/>
            <person name="Klenk H.P."/>
            <person name="Zhou Y."/>
            <person name="Lilburn T.G."/>
            <person name="Beck B.J."/>
            <person name="De Vos P."/>
            <person name="Vandamme P."/>
            <person name="Eisen J.A."/>
            <person name="Garrity G."/>
            <person name="Hugenholtz P."/>
            <person name="Kyrpides N.C."/>
        </authorList>
    </citation>
    <scope>NUCLEOTIDE SEQUENCE [LARGE SCALE GENOMIC DNA]</scope>
    <source>
        <strain evidence="4 5">CECT 7306</strain>
    </source>
</reference>
<dbReference type="AlphaFoldDB" id="A0A3N1HKY0"/>
<dbReference type="Pfam" id="PF05901">
    <property type="entry name" value="Excalibur"/>
    <property type="match status" value="1"/>
</dbReference>
<feature type="domain" description="Excalibur calcium-binding" evidence="3">
    <location>
        <begin position="34"/>
        <end position="94"/>
    </location>
</feature>
<dbReference type="RefSeq" id="WP_123379852.1">
    <property type="nucleotide sequence ID" value="NZ_RJKN01000004.1"/>
</dbReference>
<evidence type="ECO:0000313" key="5">
    <source>
        <dbReference type="Proteomes" id="UP000276232"/>
    </source>
</evidence>
<proteinExistence type="predicted"/>
<dbReference type="InterPro" id="IPR008613">
    <property type="entry name" value="Excalibur_Ca-bd_domain"/>
</dbReference>
<accession>A0A3N1HKY0</accession>
<dbReference type="OrthoDB" id="2735480at2"/>
<dbReference type="EMBL" id="RJKN01000004">
    <property type="protein sequence ID" value="ROP43150.1"/>
    <property type="molecule type" value="Genomic_DNA"/>
</dbReference>
<feature type="compositionally biased region" description="Acidic residues" evidence="1">
    <location>
        <begin position="86"/>
        <end position="96"/>
    </location>
</feature>
<organism evidence="4 5">
    <name type="scientific">Pseudokineococcus lusitanus</name>
    <dbReference type="NCBI Taxonomy" id="763993"/>
    <lineage>
        <taxon>Bacteria</taxon>
        <taxon>Bacillati</taxon>
        <taxon>Actinomycetota</taxon>
        <taxon>Actinomycetes</taxon>
        <taxon>Kineosporiales</taxon>
        <taxon>Kineosporiaceae</taxon>
        <taxon>Pseudokineococcus</taxon>
    </lineage>
</organism>
<keyword evidence="2" id="KW-0732">Signal</keyword>
<evidence type="ECO:0000256" key="2">
    <source>
        <dbReference type="SAM" id="SignalP"/>
    </source>
</evidence>
<dbReference type="InParanoid" id="A0A3N1HKY0"/>
<evidence type="ECO:0000259" key="3">
    <source>
        <dbReference type="Pfam" id="PF05901"/>
    </source>
</evidence>
<evidence type="ECO:0000313" key="4">
    <source>
        <dbReference type="EMBL" id="ROP43150.1"/>
    </source>
</evidence>
<name>A0A3N1HKY0_9ACTN</name>
<gene>
    <name evidence="4" type="ORF">EDC03_1746</name>
</gene>
<feature type="signal peptide" evidence="2">
    <location>
        <begin position="1"/>
        <end position="27"/>
    </location>
</feature>